<dbReference type="Pfam" id="PF00512">
    <property type="entry name" value="HisKA"/>
    <property type="match status" value="1"/>
</dbReference>
<dbReference type="InterPro" id="IPR003594">
    <property type="entry name" value="HATPase_dom"/>
</dbReference>
<dbReference type="PROSITE" id="PS50109">
    <property type="entry name" value="HIS_KIN"/>
    <property type="match status" value="1"/>
</dbReference>
<keyword evidence="9" id="KW-0902">Two-component regulatory system</keyword>
<dbReference type="InterPro" id="IPR013727">
    <property type="entry name" value="2CSK_N"/>
</dbReference>
<dbReference type="InterPro" id="IPR003661">
    <property type="entry name" value="HisK_dim/P_dom"/>
</dbReference>
<evidence type="ECO:0000259" key="12">
    <source>
        <dbReference type="PROSITE" id="PS50109"/>
    </source>
</evidence>
<dbReference type="InterPro" id="IPR005467">
    <property type="entry name" value="His_kinase_dom"/>
</dbReference>
<dbReference type="Gene3D" id="1.10.287.130">
    <property type="match status" value="1"/>
</dbReference>
<accession>A0ABT2Y941</accession>
<dbReference type="SUPFAM" id="SSF47384">
    <property type="entry name" value="Homodimeric domain of signal transducing histidine kinase"/>
    <property type="match status" value="1"/>
</dbReference>
<dbReference type="CDD" id="cd00082">
    <property type="entry name" value="HisKA"/>
    <property type="match status" value="1"/>
</dbReference>
<dbReference type="CDD" id="cd00075">
    <property type="entry name" value="HATPase"/>
    <property type="match status" value="1"/>
</dbReference>
<organism evidence="14 15">
    <name type="scientific">Roseateles oligotrophus</name>
    <dbReference type="NCBI Taxonomy" id="1769250"/>
    <lineage>
        <taxon>Bacteria</taxon>
        <taxon>Pseudomonadati</taxon>
        <taxon>Pseudomonadota</taxon>
        <taxon>Betaproteobacteria</taxon>
        <taxon>Burkholderiales</taxon>
        <taxon>Sphaerotilaceae</taxon>
        <taxon>Roseateles</taxon>
    </lineage>
</organism>
<evidence type="ECO:0000256" key="7">
    <source>
        <dbReference type="ARBA" id="ARBA00022777"/>
    </source>
</evidence>
<protein>
    <recommendedName>
        <fullName evidence="3">histidine kinase</fullName>
        <ecNumber evidence="3">2.7.13.3</ecNumber>
    </recommendedName>
</protein>
<dbReference type="SMART" id="SM00387">
    <property type="entry name" value="HATPase_c"/>
    <property type="match status" value="1"/>
</dbReference>
<name>A0ABT2Y941_9BURK</name>
<dbReference type="PRINTS" id="PR00344">
    <property type="entry name" value="BCTRLSENSOR"/>
</dbReference>
<dbReference type="Gene3D" id="3.30.565.10">
    <property type="entry name" value="Histidine kinase-like ATPase, C-terminal domain"/>
    <property type="match status" value="1"/>
</dbReference>
<evidence type="ECO:0000256" key="3">
    <source>
        <dbReference type="ARBA" id="ARBA00012438"/>
    </source>
</evidence>
<dbReference type="InterPro" id="IPR036097">
    <property type="entry name" value="HisK_dim/P_sf"/>
</dbReference>
<dbReference type="Gene3D" id="6.10.340.10">
    <property type="match status" value="1"/>
</dbReference>
<dbReference type="PROSITE" id="PS50885">
    <property type="entry name" value="HAMP"/>
    <property type="match status" value="1"/>
</dbReference>
<comment type="caution">
    <text evidence="14">The sequence shown here is derived from an EMBL/GenBank/DDBJ whole genome shotgun (WGS) entry which is preliminary data.</text>
</comment>
<feature type="transmembrane region" description="Helical" evidence="11">
    <location>
        <begin position="181"/>
        <end position="199"/>
    </location>
</feature>
<feature type="domain" description="HAMP" evidence="13">
    <location>
        <begin position="200"/>
        <end position="252"/>
    </location>
</feature>
<dbReference type="InterPro" id="IPR050428">
    <property type="entry name" value="TCS_sensor_his_kinase"/>
</dbReference>
<evidence type="ECO:0000256" key="8">
    <source>
        <dbReference type="ARBA" id="ARBA00022989"/>
    </source>
</evidence>
<dbReference type="PANTHER" id="PTHR45436">
    <property type="entry name" value="SENSOR HISTIDINE KINASE YKOH"/>
    <property type="match status" value="1"/>
</dbReference>
<dbReference type="Pfam" id="PF02518">
    <property type="entry name" value="HATPase_c"/>
    <property type="match status" value="1"/>
</dbReference>
<keyword evidence="5" id="KW-0808">Transferase</keyword>
<evidence type="ECO:0000256" key="1">
    <source>
        <dbReference type="ARBA" id="ARBA00000085"/>
    </source>
</evidence>
<dbReference type="InterPro" id="IPR036890">
    <property type="entry name" value="HATPase_C_sf"/>
</dbReference>
<keyword evidence="7 14" id="KW-0418">Kinase</keyword>
<keyword evidence="6 11" id="KW-0812">Transmembrane</keyword>
<dbReference type="SMART" id="SM00388">
    <property type="entry name" value="HisKA"/>
    <property type="match status" value="1"/>
</dbReference>
<evidence type="ECO:0000256" key="6">
    <source>
        <dbReference type="ARBA" id="ARBA00022692"/>
    </source>
</evidence>
<gene>
    <name evidence="14" type="ORF">LNV07_01765</name>
</gene>
<keyword evidence="15" id="KW-1185">Reference proteome</keyword>
<sequence>MSGSAMGASSLRRQLMVGILLPVVLLIAFNTVGLYRQALLAADTAYDRTLLATAKSIGELLEVSSNEPGVPKLHAKLSYSALEAFEADNRSRLYYRVSGFADELVSGFDDLPAWKGEMPTQGPYAALVTFYDDSFRGEAVRMAVLLQPVAGAAGQGMATIQVAETLELRRTLARQILVETVWRQVLLVLVIGLVVVVVVQRVTAPVRRLSQQLRDRSEGDLSPVQAPDAPREWLPLVEATNQVVERLRQLLEYQKRFIRDASHQLKTPLAVLKVQVQSALHGDVEPMQALAEIDQTVSRATQVANQMLALAKVEQLRQGLEPLPTQDWAALTRVVALDLAPLIAEQHLDFDIETESAGVDSHAWALRELTRNLLHNALLHTPAGGRLSIKLERLPGHARLTIADSGPGLSPEQQSQLFLPFAAGHSGKGSGLGLAICQGIAQSLGGSIALQNRVRHGQIEGLDAVAELPLSGSMPS</sequence>
<comment type="catalytic activity">
    <reaction evidence="1">
        <text>ATP + protein L-histidine = ADP + protein N-phospho-L-histidine.</text>
        <dbReference type="EC" id="2.7.13.3"/>
    </reaction>
</comment>
<reference evidence="14 15" key="1">
    <citation type="submission" date="2021-11" db="EMBL/GenBank/DDBJ databases">
        <authorList>
            <person name="Liang Q."/>
            <person name="Mou H."/>
            <person name="Liu Z."/>
        </authorList>
    </citation>
    <scope>NUCLEOTIDE SEQUENCE [LARGE SCALE GENOMIC DNA]</scope>
    <source>
        <strain evidence="14 15">CHU3</strain>
    </source>
</reference>
<dbReference type="PANTHER" id="PTHR45436:SF1">
    <property type="entry name" value="SENSOR PROTEIN QSEC"/>
    <property type="match status" value="1"/>
</dbReference>
<evidence type="ECO:0000256" key="4">
    <source>
        <dbReference type="ARBA" id="ARBA00022553"/>
    </source>
</evidence>
<keyword evidence="10 11" id="KW-0472">Membrane</keyword>
<dbReference type="Proteomes" id="UP001209701">
    <property type="component" value="Unassembled WGS sequence"/>
</dbReference>
<dbReference type="GO" id="GO:0016301">
    <property type="term" value="F:kinase activity"/>
    <property type="evidence" value="ECO:0007669"/>
    <property type="project" value="UniProtKB-KW"/>
</dbReference>
<evidence type="ECO:0000256" key="9">
    <source>
        <dbReference type="ARBA" id="ARBA00023012"/>
    </source>
</evidence>
<dbReference type="EMBL" id="JAJIRN010000001">
    <property type="protein sequence ID" value="MCV2366821.1"/>
    <property type="molecule type" value="Genomic_DNA"/>
</dbReference>
<evidence type="ECO:0000313" key="15">
    <source>
        <dbReference type="Proteomes" id="UP001209701"/>
    </source>
</evidence>
<evidence type="ECO:0000256" key="2">
    <source>
        <dbReference type="ARBA" id="ARBA00004370"/>
    </source>
</evidence>
<comment type="subcellular location">
    <subcellularLocation>
        <location evidence="2">Membrane</location>
    </subcellularLocation>
</comment>
<evidence type="ECO:0000313" key="14">
    <source>
        <dbReference type="EMBL" id="MCV2366821.1"/>
    </source>
</evidence>
<evidence type="ECO:0000259" key="13">
    <source>
        <dbReference type="PROSITE" id="PS50885"/>
    </source>
</evidence>
<dbReference type="InterPro" id="IPR004358">
    <property type="entry name" value="Sig_transdc_His_kin-like_C"/>
</dbReference>
<dbReference type="SUPFAM" id="SSF55874">
    <property type="entry name" value="ATPase domain of HSP90 chaperone/DNA topoisomerase II/histidine kinase"/>
    <property type="match status" value="1"/>
</dbReference>
<feature type="domain" description="Histidine kinase" evidence="12">
    <location>
        <begin position="260"/>
        <end position="472"/>
    </location>
</feature>
<dbReference type="RefSeq" id="WP_263569441.1">
    <property type="nucleotide sequence ID" value="NZ_JAJIRN010000001.1"/>
</dbReference>
<keyword evidence="4" id="KW-0597">Phosphoprotein</keyword>
<dbReference type="EC" id="2.7.13.3" evidence="3"/>
<dbReference type="InterPro" id="IPR003660">
    <property type="entry name" value="HAMP_dom"/>
</dbReference>
<proteinExistence type="predicted"/>
<evidence type="ECO:0000256" key="5">
    <source>
        <dbReference type="ARBA" id="ARBA00022679"/>
    </source>
</evidence>
<keyword evidence="8 11" id="KW-1133">Transmembrane helix</keyword>
<dbReference type="Pfam" id="PF08521">
    <property type="entry name" value="2CSK_N"/>
    <property type="match status" value="1"/>
</dbReference>
<evidence type="ECO:0000256" key="10">
    <source>
        <dbReference type="ARBA" id="ARBA00023136"/>
    </source>
</evidence>
<evidence type="ECO:0000256" key="11">
    <source>
        <dbReference type="SAM" id="Phobius"/>
    </source>
</evidence>